<accession>A0A2S4ZZR4</accession>
<dbReference type="Proteomes" id="UP000236893">
    <property type="component" value="Unassembled WGS sequence"/>
</dbReference>
<dbReference type="Pfam" id="PF22668">
    <property type="entry name" value="DUF7009"/>
    <property type="match status" value="1"/>
</dbReference>
<keyword evidence="2" id="KW-1185">Reference proteome</keyword>
<reference evidence="1 2" key="1">
    <citation type="submission" date="2018-01" db="EMBL/GenBank/DDBJ databases">
        <authorList>
            <person name="Gaut B.S."/>
            <person name="Morton B.R."/>
            <person name="Clegg M.T."/>
            <person name="Duvall M.R."/>
        </authorList>
    </citation>
    <scope>NUCLEOTIDE SEQUENCE [LARGE SCALE GENOMIC DNA]</scope>
    <source>
        <strain evidence="1 2">HR-AV</strain>
    </source>
</reference>
<name>A0A2S4ZZR4_9SPHI</name>
<evidence type="ECO:0000313" key="1">
    <source>
        <dbReference type="EMBL" id="POY35462.1"/>
    </source>
</evidence>
<protein>
    <submittedName>
        <fullName evidence="1">Uncharacterized protein</fullName>
    </submittedName>
</protein>
<dbReference type="OrthoDB" id="7060517at2"/>
<proteinExistence type="predicted"/>
<comment type="caution">
    <text evidence="1">The sequence shown here is derived from an EMBL/GenBank/DDBJ whole genome shotgun (WGS) entry which is preliminary data.</text>
</comment>
<organism evidence="1 2">
    <name type="scientific">Solitalea longa</name>
    <dbReference type="NCBI Taxonomy" id="2079460"/>
    <lineage>
        <taxon>Bacteria</taxon>
        <taxon>Pseudomonadati</taxon>
        <taxon>Bacteroidota</taxon>
        <taxon>Sphingobacteriia</taxon>
        <taxon>Sphingobacteriales</taxon>
        <taxon>Sphingobacteriaceae</taxon>
        <taxon>Solitalea</taxon>
    </lineage>
</organism>
<dbReference type="InterPro" id="IPR053825">
    <property type="entry name" value="DUF7009"/>
</dbReference>
<dbReference type="RefSeq" id="WP_103790067.1">
    <property type="nucleotide sequence ID" value="NZ_PQVF01000011.1"/>
</dbReference>
<dbReference type="EMBL" id="PQVF01000011">
    <property type="protein sequence ID" value="POY35462.1"/>
    <property type="molecule type" value="Genomic_DNA"/>
</dbReference>
<dbReference type="AlphaFoldDB" id="A0A2S4ZZR4"/>
<evidence type="ECO:0000313" key="2">
    <source>
        <dbReference type="Proteomes" id="UP000236893"/>
    </source>
</evidence>
<sequence length="123" mass="14057">MKIRIKANTIRFRLDKNDILLINESGHTKEETSIANGKLHFCIKSKPIETAVIKLDPFSVHLLVPETQLLNWSKSDENGLYLSLKNDDQSELKIAIEKDYKCLTERNEDETASFDNPLSAHNC</sequence>
<gene>
    <name evidence="1" type="ORF">C3K47_15490</name>
</gene>